<dbReference type="GO" id="GO:0031119">
    <property type="term" value="P:tRNA pseudouridine synthesis"/>
    <property type="evidence" value="ECO:0007669"/>
    <property type="project" value="TreeGrafter"/>
</dbReference>
<evidence type="ECO:0000256" key="2">
    <source>
        <dbReference type="ARBA" id="ARBA00022694"/>
    </source>
</evidence>
<dbReference type="Gene3D" id="3.30.70.580">
    <property type="entry name" value="Pseudouridine synthase I, catalytic domain, N-terminal subdomain"/>
    <property type="match status" value="1"/>
</dbReference>
<accession>A0A160VH00</accession>
<evidence type="ECO:0000256" key="1">
    <source>
        <dbReference type="ARBA" id="ARBA00009375"/>
    </source>
</evidence>
<dbReference type="GO" id="GO:0004730">
    <property type="term" value="F:pseudouridylate synthase activity"/>
    <property type="evidence" value="ECO:0007669"/>
    <property type="project" value="UniProtKB-EC"/>
</dbReference>
<evidence type="ECO:0000313" key="5">
    <source>
        <dbReference type="EMBL" id="CUV09329.1"/>
    </source>
</evidence>
<dbReference type="GO" id="GO:0009982">
    <property type="term" value="F:pseudouridine synthase activity"/>
    <property type="evidence" value="ECO:0007669"/>
    <property type="project" value="InterPro"/>
</dbReference>
<protein>
    <submittedName>
        <fullName evidence="5">tRNA pseudouridine synthase A</fullName>
        <ecNumber evidence="5">4.2.1.70</ecNumber>
    </submittedName>
</protein>
<dbReference type="FunFam" id="3.30.70.580:FF:000001">
    <property type="entry name" value="tRNA pseudouridine synthase A"/>
    <property type="match status" value="1"/>
</dbReference>
<evidence type="ECO:0000256" key="3">
    <source>
        <dbReference type="ARBA" id="ARBA00023235"/>
    </source>
</evidence>
<gene>
    <name evidence="5" type="ORF">MGWOODY_Mmi281</name>
</gene>
<dbReference type="Pfam" id="PF01416">
    <property type="entry name" value="PseudoU_synth_1"/>
    <property type="match status" value="2"/>
</dbReference>
<dbReference type="HAMAP" id="MF_00171">
    <property type="entry name" value="TruA"/>
    <property type="match status" value="1"/>
</dbReference>
<proteinExistence type="inferred from homology"/>
<dbReference type="SUPFAM" id="SSF55120">
    <property type="entry name" value="Pseudouridine synthase"/>
    <property type="match status" value="1"/>
</dbReference>
<feature type="domain" description="Pseudouridine synthase I TruA alpha/beta" evidence="4">
    <location>
        <begin position="9"/>
        <end position="104"/>
    </location>
</feature>
<comment type="similarity">
    <text evidence="1">Belongs to the tRNA pseudouridine synthase TruA family.</text>
</comment>
<dbReference type="EMBL" id="FAXC01000217">
    <property type="protein sequence ID" value="CUV09329.1"/>
    <property type="molecule type" value="Genomic_DNA"/>
</dbReference>
<keyword evidence="5" id="KW-0456">Lyase</keyword>
<keyword evidence="3" id="KW-0413">Isomerase</keyword>
<dbReference type="Gene3D" id="3.30.70.660">
    <property type="entry name" value="Pseudouridine synthase I, catalytic domain, C-terminal subdomain"/>
    <property type="match status" value="1"/>
</dbReference>
<dbReference type="PANTHER" id="PTHR11142:SF0">
    <property type="entry name" value="TRNA PSEUDOURIDINE SYNTHASE-LIKE 1"/>
    <property type="match status" value="1"/>
</dbReference>
<dbReference type="EC" id="4.2.1.70" evidence="5"/>
<sequence length="243" mass="28062">MPRFKLVCQYDGSNFSGWQSQKSGRTVQDELERVLTLLNHGDLVRILGSGRTDAGVHALGQVAHFNMEPDMDTCELRDALNGNLPEDCHVNLVEVTDPDFHARFSALHRDYIYRCRQDRYLLDRNTVWYTGNLDLSKLNNAAEIVVGEHDFLSFSKKNLDIENTNCTIFQSQWQESSKIVNYYVSANRFLHHMVRYLVGTMVAISRGNYTMKEFKELLNHPKHDVQIYRAPAYGLVLDHVSYE</sequence>
<dbReference type="InterPro" id="IPR020103">
    <property type="entry name" value="PsdUridine_synth_cat_dom_sf"/>
</dbReference>
<dbReference type="InterPro" id="IPR020095">
    <property type="entry name" value="PsdUridine_synth_TruA_C"/>
</dbReference>
<organism evidence="5">
    <name type="scientific">hydrothermal vent metagenome</name>
    <dbReference type="NCBI Taxonomy" id="652676"/>
    <lineage>
        <taxon>unclassified sequences</taxon>
        <taxon>metagenomes</taxon>
        <taxon>ecological metagenomes</taxon>
    </lineage>
</organism>
<dbReference type="CDD" id="cd02570">
    <property type="entry name" value="PseudoU_synth_EcTruA"/>
    <property type="match status" value="1"/>
</dbReference>
<dbReference type="AlphaFoldDB" id="A0A160VH00"/>
<dbReference type="InterPro" id="IPR020094">
    <property type="entry name" value="TruA/RsuA/RluB/E/F_N"/>
</dbReference>
<keyword evidence="2" id="KW-0819">tRNA processing</keyword>
<name>A0A160VH00_9ZZZZ</name>
<reference evidence="5" key="1">
    <citation type="submission" date="2015-10" db="EMBL/GenBank/DDBJ databases">
        <authorList>
            <person name="Gilbert D.G."/>
        </authorList>
    </citation>
    <scope>NUCLEOTIDE SEQUENCE</scope>
</reference>
<evidence type="ECO:0000259" key="4">
    <source>
        <dbReference type="Pfam" id="PF01416"/>
    </source>
</evidence>
<dbReference type="InterPro" id="IPR001406">
    <property type="entry name" value="PsdUridine_synth_TruA"/>
</dbReference>
<dbReference type="PANTHER" id="PTHR11142">
    <property type="entry name" value="PSEUDOURIDYLATE SYNTHASE"/>
    <property type="match status" value="1"/>
</dbReference>
<dbReference type="NCBIfam" id="TIGR00071">
    <property type="entry name" value="hisT_truA"/>
    <property type="match status" value="1"/>
</dbReference>
<feature type="domain" description="Pseudouridine synthase I TruA alpha/beta" evidence="4">
    <location>
        <begin position="141"/>
        <end position="243"/>
    </location>
</feature>
<dbReference type="PIRSF" id="PIRSF001430">
    <property type="entry name" value="tRNA_psdUrid_synth"/>
    <property type="match status" value="1"/>
</dbReference>
<dbReference type="InterPro" id="IPR020097">
    <property type="entry name" value="PsdUridine_synth_TruA_a/b_dom"/>
</dbReference>
<dbReference type="GO" id="GO:0003723">
    <property type="term" value="F:RNA binding"/>
    <property type="evidence" value="ECO:0007669"/>
    <property type="project" value="InterPro"/>
</dbReference>